<keyword evidence="2" id="KW-0547">Nucleotide-binding</keyword>
<dbReference type="STRING" id="1122206.SAMN02745753_03779"/>
<keyword evidence="2" id="KW-0067">ATP-binding</keyword>
<dbReference type="PANTHER" id="PTHR43581:SF2">
    <property type="entry name" value="EXCINUCLEASE ATPASE SUBUNIT"/>
    <property type="match status" value="1"/>
</dbReference>
<organism evidence="2 3">
    <name type="scientific">Marinomonas polaris DSM 16579</name>
    <dbReference type="NCBI Taxonomy" id="1122206"/>
    <lineage>
        <taxon>Bacteria</taxon>
        <taxon>Pseudomonadati</taxon>
        <taxon>Pseudomonadota</taxon>
        <taxon>Gammaproteobacteria</taxon>
        <taxon>Oceanospirillales</taxon>
        <taxon>Oceanospirillaceae</taxon>
        <taxon>Marinomonas</taxon>
    </lineage>
</organism>
<feature type="domain" description="Endonuclease GajA/Old nuclease/RecF-like AAA" evidence="1">
    <location>
        <begin position="1"/>
        <end position="362"/>
    </location>
</feature>
<proteinExistence type="predicted"/>
<protein>
    <submittedName>
        <fullName evidence="2">Predicted ATP-binding protein involved in virulence</fullName>
    </submittedName>
</protein>
<sequence length="479" mass="54152">MKLEKITLENFRCYQRLEIGLHSNITVLAANNGQGKTTILDAVRIALWPYVSQFDLAKTPYVDPANTITIDDVRILKSVDQKSPIFGALDEMARQFPSSITAVGKYQANMSVWQRYRDSEAKKSQTKDDAGTKALKDSAKALQNAIRDLSVSPKILPVFGYYGTGRLWREKRLTDGKKGATEKNNEQIRTFAYRDCLDPASSFKQFQDWFTSAYLKVMEYQIKQLEDGATFIEVPNELRRPVKVVQDAVNEVLKPVGWQHLQYSERYDKSLVLKHPAHGVMKISQLSDGIKNMLAMVADIAYRCVLLNGHLQDQAAKQSPGVVMIDEVDMHLHPQWQQTVIASLRNAFPNIQFIVTTHSPQVLSTVPAESIRVIKHETDSDTGQIISTANPPLKQSKGVASADVMADLQLVDPVPDVEESHWLTQYKQLISQSEHENDDGAALKGKIIQHFGETHQEWLECERLIRLQAMKDKLPKRNQ</sequence>
<dbReference type="RefSeq" id="WP_072841213.1">
    <property type="nucleotide sequence ID" value="NZ_FQVF01000020.1"/>
</dbReference>
<dbReference type="GO" id="GO:0005524">
    <property type="term" value="F:ATP binding"/>
    <property type="evidence" value="ECO:0007669"/>
    <property type="project" value="UniProtKB-KW"/>
</dbReference>
<dbReference type="Gene3D" id="3.40.50.300">
    <property type="entry name" value="P-loop containing nucleotide triphosphate hydrolases"/>
    <property type="match status" value="1"/>
</dbReference>
<dbReference type="SUPFAM" id="SSF52540">
    <property type="entry name" value="P-loop containing nucleoside triphosphate hydrolases"/>
    <property type="match status" value="1"/>
</dbReference>
<dbReference type="PANTHER" id="PTHR43581">
    <property type="entry name" value="ATP/GTP PHOSPHATASE"/>
    <property type="match status" value="1"/>
</dbReference>
<name>A0A1M5J5H2_9GAMM</name>
<dbReference type="Pfam" id="PF13175">
    <property type="entry name" value="AAA_15"/>
    <property type="match status" value="1"/>
</dbReference>
<dbReference type="AlphaFoldDB" id="A0A1M5J5H2"/>
<accession>A0A1M5J5H2</accession>
<dbReference type="InterPro" id="IPR041685">
    <property type="entry name" value="AAA_GajA/Old/RecF-like"/>
</dbReference>
<dbReference type="EMBL" id="FQVF01000020">
    <property type="protein sequence ID" value="SHG35792.1"/>
    <property type="molecule type" value="Genomic_DNA"/>
</dbReference>
<dbReference type="GO" id="GO:0016887">
    <property type="term" value="F:ATP hydrolysis activity"/>
    <property type="evidence" value="ECO:0007669"/>
    <property type="project" value="InterPro"/>
</dbReference>
<dbReference type="InterPro" id="IPR051396">
    <property type="entry name" value="Bact_Antivir_Def_Nuclease"/>
</dbReference>
<dbReference type="OrthoDB" id="9815944at2"/>
<dbReference type="GO" id="GO:0006302">
    <property type="term" value="P:double-strand break repair"/>
    <property type="evidence" value="ECO:0007669"/>
    <property type="project" value="InterPro"/>
</dbReference>
<dbReference type="InterPro" id="IPR027417">
    <property type="entry name" value="P-loop_NTPase"/>
</dbReference>
<gene>
    <name evidence="2" type="ORF">SAMN02745753_03779</name>
</gene>
<keyword evidence="3" id="KW-1185">Reference proteome</keyword>
<evidence type="ECO:0000313" key="3">
    <source>
        <dbReference type="Proteomes" id="UP000184517"/>
    </source>
</evidence>
<dbReference type="Proteomes" id="UP000184517">
    <property type="component" value="Unassembled WGS sequence"/>
</dbReference>
<evidence type="ECO:0000259" key="1">
    <source>
        <dbReference type="Pfam" id="PF13175"/>
    </source>
</evidence>
<evidence type="ECO:0000313" key="2">
    <source>
        <dbReference type="EMBL" id="SHG35792.1"/>
    </source>
</evidence>
<reference evidence="3" key="1">
    <citation type="submission" date="2016-11" db="EMBL/GenBank/DDBJ databases">
        <authorList>
            <person name="Varghese N."/>
            <person name="Submissions S."/>
        </authorList>
    </citation>
    <scope>NUCLEOTIDE SEQUENCE [LARGE SCALE GENOMIC DNA]</scope>
    <source>
        <strain evidence="3">DSM 16579</strain>
    </source>
</reference>